<dbReference type="InterPro" id="IPR011234">
    <property type="entry name" value="Fumarylacetoacetase-like_C"/>
</dbReference>
<dbReference type="PANTHER" id="PTHR11820:SF100">
    <property type="entry name" value="FUMARYLACETOACETATE HYDROLASE FAMILY PROTEIN (AFU_ORTHOLOGUE AFUA_4G01490)"/>
    <property type="match status" value="1"/>
</dbReference>
<proteinExistence type="inferred from homology"/>
<organism evidence="4 5">
    <name type="scientific">Hesseltinella vesiculosa</name>
    <dbReference type="NCBI Taxonomy" id="101127"/>
    <lineage>
        <taxon>Eukaryota</taxon>
        <taxon>Fungi</taxon>
        <taxon>Fungi incertae sedis</taxon>
        <taxon>Mucoromycota</taxon>
        <taxon>Mucoromycotina</taxon>
        <taxon>Mucoromycetes</taxon>
        <taxon>Mucorales</taxon>
        <taxon>Cunninghamellaceae</taxon>
        <taxon>Hesseltinella</taxon>
    </lineage>
</organism>
<sequence length="291" mass="31563">MTTWSRLIRFVDVENVTRFGQPILKDEDLTVDQLLDLGVLEANVIEGDVLSEEAIVTDKVVQVKHLLAPLEVAQVPIIKCIGLNYKAHIAEGGRSPPPFPSVFIKPSHSLADAYEDLPIPPVAHDTLDYEVELAIIIGKTGKDIPVDQVGDYIAGFTASNDISNRKWQIDPNFAGGAAQWCFSKGFDKFAPIGPAIVSTKILGTRPCLDLKTKVNGELRQDSNSADMLFHVPELVAFASQGTTLEKGTVILTGTPAGVAMGMKDPLYLKNGDLMEVSISQIGKIANRIVFQ</sequence>
<dbReference type="FunFam" id="3.90.850.10:FF:000002">
    <property type="entry name" value="2-hydroxyhepta-2,4-diene-1,7-dioate isomerase"/>
    <property type="match status" value="1"/>
</dbReference>
<dbReference type="SUPFAM" id="SSF56529">
    <property type="entry name" value="FAH"/>
    <property type="match status" value="1"/>
</dbReference>
<name>A0A1X2GT46_9FUNG</name>
<evidence type="ECO:0000313" key="5">
    <source>
        <dbReference type="Proteomes" id="UP000242146"/>
    </source>
</evidence>
<dbReference type="OrthoDB" id="411064at2759"/>
<dbReference type="GO" id="GO:0046872">
    <property type="term" value="F:metal ion binding"/>
    <property type="evidence" value="ECO:0007669"/>
    <property type="project" value="UniProtKB-KW"/>
</dbReference>
<dbReference type="GO" id="GO:0006107">
    <property type="term" value="P:oxaloacetate metabolic process"/>
    <property type="evidence" value="ECO:0007669"/>
    <property type="project" value="UniProtKB-ARBA"/>
</dbReference>
<keyword evidence="5" id="KW-1185">Reference proteome</keyword>
<evidence type="ECO:0000259" key="3">
    <source>
        <dbReference type="Pfam" id="PF01557"/>
    </source>
</evidence>
<dbReference type="Proteomes" id="UP000242146">
    <property type="component" value="Unassembled WGS sequence"/>
</dbReference>
<dbReference type="STRING" id="101127.A0A1X2GT46"/>
<accession>A0A1X2GT46</accession>
<evidence type="ECO:0000313" key="4">
    <source>
        <dbReference type="EMBL" id="ORX60652.1"/>
    </source>
</evidence>
<dbReference type="EMBL" id="MCGT01000004">
    <property type="protein sequence ID" value="ORX60652.1"/>
    <property type="molecule type" value="Genomic_DNA"/>
</dbReference>
<dbReference type="Pfam" id="PF01557">
    <property type="entry name" value="FAA_hydrolase"/>
    <property type="match status" value="1"/>
</dbReference>
<comment type="caution">
    <text evidence="4">The sequence shown here is derived from an EMBL/GenBank/DDBJ whole genome shotgun (WGS) entry which is preliminary data.</text>
</comment>
<comment type="similarity">
    <text evidence="1">Belongs to the FAH family.</text>
</comment>
<evidence type="ECO:0000256" key="1">
    <source>
        <dbReference type="ARBA" id="ARBA00010211"/>
    </source>
</evidence>
<dbReference type="GO" id="GO:0050163">
    <property type="term" value="F:oxaloacetate tautomerase activity"/>
    <property type="evidence" value="ECO:0007669"/>
    <property type="project" value="UniProtKB-ARBA"/>
</dbReference>
<dbReference type="Gene3D" id="3.90.850.10">
    <property type="entry name" value="Fumarylacetoacetase-like, C-terminal domain"/>
    <property type="match status" value="1"/>
</dbReference>
<feature type="domain" description="Fumarylacetoacetase-like C-terminal" evidence="3">
    <location>
        <begin position="79"/>
        <end position="289"/>
    </location>
</feature>
<gene>
    <name evidence="4" type="ORF">DM01DRAFT_1361613</name>
</gene>
<evidence type="ECO:0000256" key="2">
    <source>
        <dbReference type="ARBA" id="ARBA00022723"/>
    </source>
</evidence>
<protein>
    <recommendedName>
        <fullName evidence="3">Fumarylacetoacetase-like C-terminal domain-containing protein</fullName>
    </recommendedName>
</protein>
<dbReference type="PANTHER" id="PTHR11820">
    <property type="entry name" value="ACYLPYRUVASE"/>
    <property type="match status" value="1"/>
</dbReference>
<dbReference type="InterPro" id="IPR036663">
    <property type="entry name" value="Fumarylacetoacetase_C_sf"/>
</dbReference>
<keyword evidence="2" id="KW-0479">Metal-binding</keyword>
<reference evidence="4 5" key="1">
    <citation type="submission" date="2016-07" db="EMBL/GenBank/DDBJ databases">
        <title>Pervasive Adenine N6-methylation of Active Genes in Fungi.</title>
        <authorList>
            <consortium name="DOE Joint Genome Institute"/>
            <person name="Mondo S.J."/>
            <person name="Dannebaum R.O."/>
            <person name="Kuo R.C."/>
            <person name="Labutti K."/>
            <person name="Haridas S."/>
            <person name="Kuo A."/>
            <person name="Salamov A."/>
            <person name="Ahrendt S.R."/>
            <person name="Lipzen A."/>
            <person name="Sullivan W."/>
            <person name="Andreopoulos W.B."/>
            <person name="Clum A."/>
            <person name="Lindquist E."/>
            <person name="Daum C."/>
            <person name="Ramamoorthy G.K."/>
            <person name="Gryganskyi A."/>
            <person name="Culley D."/>
            <person name="Magnuson J.K."/>
            <person name="James T.Y."/>
            <person name="O'Malley M.A."/>
            <person name="Stajich J.E."/>
            <person name="Spatafora J.W."/>
            <person name="Visel A."/>
            <person name="Grigoriev I.V."/>
        </authorList>
    </citation>
    <scope>NUCLEOTIDE SEQUENCE [LARGE SCALE GENOMIC DNA]</scope>
    <source>
        <strain evidence="4 5">NRRL 3301</strain>
    </source>
</reference>
<dbReference type="AlphaFoldDB" id="A0A1X2GT46"/>